<dbReference type="PANTHER" id="PTHR45138">
    <property type="entry name" value="REGULATORY COMPONENTS OF SENSORY TRANSDUCTION SYSTEM"/>
    <property type="match status" value="1"/>
</dbReference>
<organism evidence="11 12">
    <name type="scientific">Marinomonas phaeophyticola</name>
    <dbReference type="NCBI Taxonomy" id="3004091"/>
    <lineage>
        <taxon>Bacteria</taxon>
        <taxon>Pseudomonadati</taxon>
        <taxon>Pseudomonadota</taxon>
        <taxon>Gammaproteobacteria</taxon>
        <taxon>Oceanospirillales</taxon>
        <taxon>Oceanospirillaceae</taxon>
        <taxon>Marinomonas</taxon>
    </lineage>
</organism>
<evidence type="ECO:0000256" key="4">
    <source>
        <dbReference type="ARBA" id="ARBA00022692"/>
    </source>
</evidence>
<dbReference type="CDD" id="cd12912">
    <property type="entry name" value="PDC2_MCP_like"/>
    <property type="match status" value="1"/>
</dbReference>
<evidence type="ECO:0000313" key="11">
    <source>
        <dbReference type="EMBL" id="MCZ2721972.1"/>
    </source>
</evidence>
<comment type="catalytic activity">
    <reaction evidence="7">
        <text>2 GTP = 3',3'-c-di-GMP + 2 diphosphate</text>
        <dbReference type="Rhea" id="RHEA:24898"/>
        <dbReference type="ChEBI" id="CHEBI:33019"/>
        <dbReference type="ChEBI" id="CHEBI:37565"/>
        <dbReference type="ChEBI" id="CHEBI:58805"/>
        <dbReference type="EC" id="2.7.7.65"/>
    </reaction>
</comment>
<evidence type="ECO:0000256" key="8">
    <source>
        <dbReference type="SAM" id="Phobius"/>
    </source>
</evidence>
<dbReference type="Pfam" id="PF00990">
    <property type="entry name" value="GGDEF"/>
    <property type="match status" value="1"/>
</dbReference>
<feature type="domain" description="GGDEF" evidence="10">
    <location>
        <begin position="421"/>
        <end position="546"/>
    </location>
</feature>
<keyword evidence="3" id="KW-1003">Cell membrane</keyword>
<comment type="subcellular location">
    <subcellularLocation>
        <location evidence="1">Cell membrane</location>
        <topology evidence="1">Multi-pass membrane protein</topology>
    </subcellularLocation>
</comment>
<protein>
    <recommendedName>
        <fullName evidence="2">diguanylate cyclase</fullName>
        <ecNumber evidence="2">2.7.7.65</ecNumber>
    </recommendedName>
</protein>
<accession>A0ABT4JUD0</accession>
<evidence type="ECO:0000256" key="7">
    <source>
        <dbReference type="ARBA" id="ARBA00034247"/>
    </source>
</evidence>
<feature type="transmembrane region" description="Helical" evidence="8">
    <location>
        <begin position="12"/>
        <end position="30"/>
    </location>
</feature>
<dbReference type="Gene3D" id="3.30.450.20">
    <property type="entry name" value="PAS domain"/>
    <property type="match status" value="1"/>
</dbReference>
<evidence type="ECO:0000256" key="5">
    <source>
        <dbReference type="ARBA" id="ARBA00022989"/>
    </source>
</evidence>
<evidence type="ECO:0000256" key="3">
    <source>
        <dbReference type="ARBA" id="ARBA00022475"/>
    </source>
</evidence>
<dbReference type="Pfam" id="PF02743">
    <property type="entry name" value="dCache_1"/>
    <property type="match status" value="1"/>
</dbReference>
<keyword evidence="11" id="KW-0548">Nucleotidyltransferase</keyword>
<feature type="transmembrane region" description="Helical" evidence="8">
    <location>
        <begin position="284"/>
        <end position="304"/>
    </location>
</feature>
<dbReference type="InterPro" id="IPR000160">
    <property type="entry name" value="GGDEF_dom"/>
</dbReference>
<evidence type="ECO:0000259" key="9">
    <source>
        <dbReference type="PROSITE" id="PS50885"/>
    </source>
</evidence>
<sequence length="546" mass="62032">MLKTIKTKIITTYSLVIIAFISTLLLTTFLNERNRVLELELVKSAEISTMHAEILSQEFSQYIAMLKMLSDNPLIRQGNKQSINAQLNRLMEVGDGDFINAIYIDQNLILTDSKGNTNKVTHPSFIQGEQWVGKEHNITVPVLSKFEKEPVIIVAVPIWNDQKAWAGTIAVAVPLNVLNEKLSAIKLTKGSYAWLADSNRTVVSHPNKDFIMTVQLSTENSESYPGFGDIVKQTKVQDNGYGHYEDASIDESKIVTFSKIKNLPDWTLFVTTKESEIFHNIYEILYNVLITALILMVVFLLLIIKLSNKITSPLRQLTKEVKAFVKSDHNNVKVIDSKDEIGQLSKAFYDTIKTIQTHTTFLEEMVDQRTQEVSEKNIILKEQNNKLEKIASQDPLTKLYNRRAFNTLVDKETSRAKKNKRPVSLVVLDIDHFKEVNDQFGHEIGDDVLCSLANELTSDNDNIVCRWGGEEFVILIPDVEPDTAYSYMETLRQQISKTEFPPIKRLTFSAGIATIRLNESFKKCFQRADKAMYEAKAAGRNQVIWG</sequence>
<name>A0ABT4JUD0_9GAMM</name>
<evidence type="ECO:0000313" key="12">
    <source>
        <dbReference type="Proteomes" id="UP001149719"/>
    </source>
</evidence>
<reference evidence="11" key="1">
    <citation type="submission" date="2022-12" db="EMBL/GenBank/DDBJ databases">
        <title>Marinomonas 15G1-11 sp. nov, isolated from marine algae.</title>
        <authorList>
            <person name="Butt M."/>
            <person name="Choi D.G."/>
            <person name="Kim J.M."/>
            <person name="Lee J.K."/>
            <person name="Baek J.H."/>
            <person name="Jeon C.O."/>
        </authorList>
    </citation>
    <scope>NUCLEOTIDE SEQUENCE</scope>
    <source>
        <strain evidence="11">15G1-11</strain>
    </source>
</reference>
<keyword evidence="12" id="KW-1185">Reference proteome</keyword>
<evidence type="ECO:0000256" key="2">
    <source>
        <dbReference type="ARBA" id="ARBA00012528"/>
    </source>
</evidence>
<dbReference type="InterPro" id="IPR029151">
    <property type="entry name" value="Sensor-like_sf"/>
</dbReference>
<dbReference type="PROSITE" id="PS50887">
    <property type="entry name" value="GGDEF"/>
    <property type="match status" value="1"/>
</dbReference>
<dbReference type="GO" id="GO:0052621">
    <property type="term" value="F:diguanylate cyclase activity"/>
    <property type="evidence" value="ECO:0007669"/>
    <property type="project" value="UniProtKB-EC"/>
</dbReference>
<dbReference type="SUPFAM" id="SSF55073">
    <property type="entry name" value="Nucleotide cyclase"/>
    <property type="match status" value="1"/>
</dbReference>
<dbReference type="CDD" id="cd01949">
    <property type="entry name" value="GGDEF"/>
    <property type="match status" value="1"/>
</dbReference>
<dbReference type="InterPro" id="IPR033479">
    <property type="entry name" value="dCache_1"/>
</dbReference>
<dbReference type="SMART" id="SM00267">
    <property type="entry name" value="GGDEF"/>
    <property type="match status" value="1"/>
</dbReference>
<dbReference type="InterPro" id="IPR050469">
    <property type="entry name" value="Diguanylate_Cyclase"/>
</dbReference>
<dbReference type="PROSITE" id="PS50885">
    <property type="entry name" value="HAMP"/>
    <property type="match status" value="1"/>
</dbReference>
<dbReference type="InterPro" id="IPR043128">
    <property type="entry name" value="Rev_trsase/Diguanyl_cyclase"/>
</dbReference>
<dbReference type="NCBIfam" id="TIGR00254">
    <property type="entry name" value="GGDEF"/>
    <property type="match status" value="1"/>
</dbReference>
<keyword evidence="5 8" id="KW-1133">Transmembrane helix</keyword>
<evidence type="ECO:0000256" key="6">
    <source>
        <dbReference type="ARBA" id="ARBA00023136"/>
    </source>
</evidence>
<dbReference type="EMBL" id="JAPUBN010000015">
    <property type="protein sequence ID" value="MCZ2721972.1"/>
    <property type="molecule type" value="Genomic_DNA"/>
</dbReference>
<dbReference type="RefSeq" id="WP_269125208.1">
    <property type="nucleotide sequence ID" value="NZ_JAPUBN010000015.1"/>
</dbReference>
<dbReference type="InterPro" id="IPR029787">
    <property type="entry name" value="Nucleotide_cyclase"/>
</dbReference>
<evidence type="ECO:0000256" key="1">
    <source>
        <dbReference type="ARBA" id="ARBA00004651"/>
    </source>
</evidence>
<dbReference type="PANTHER" id="PTHR45138:SF9">
    <property type="entry name" value="DIGUANYLATE CYCLASE DGCM-RELATED"/>
    <property type="match status" value="1"/>
</dbReference>
<dbReference type="Proteomes" id="UP001149719">
    <property type="component" value="Unassembled WGS sequence"/>
</dbReference>
<dbReference type="CDD" id="cd18773">
    <property type="entry name" value="PDC1_HK_sensor"/>
    <property type="match status" value="1"/>
</dbReference>
<keyword evidence="11" id="KW-0808">Transferase</keyword>
<comment type="caution">
    <text evidence="11">The sequence shown here is derived from an EMBL/GenBank/DDBJ whole genome shotgun (WGS) entry which is preliminary data.</text>
</comment>
<evidence type="ECO:0000259" key="10">
    <source>
        <dbReference type="PROSITE" id="PS50887"/>
    </source>
</evidence>
<keyword evidence="6 8" id="KW-0472">Membrane</keyword>
<dbReference type="Gene3D" id="3.30.70.270">
    <property type="match status" value="1"/>
</dbReference>
<dbReference type="Gene3D" id="6.10.340.10">
    <property type="match status" value="1"/>
</dbReference>
<keyword evidence="4 8" id="KW-0812">Transmembrane</keyword>
<dbReference type="CDD" id="cd06225">
    <property type="entry name" value="HAMP"/>
    <property type="match status" value="1"/>
</dbReference>
<feature type="domain" description="HAMP" evidence="9">
    <location>
        <begin position="308"/>
        <end position="360"/>
    </location>
</feature>
<dbReference type="InterPro" id="IPR003660">
    <property type="entry name" value="HAMP_dom"/>
</dbReference>
<dbReference type="EC" id="2.7.7.65" evidence="2"/>
<proteinExistence type="predicted"/>
<dbReference type="SUPFAM" id="SSF103190">
    <property type="entry name" value="Sensory domain-like"/>
    <property type="match status" value="1"/>
</dbReference>
<gene>
    <name evidence="11" type="ORF">O1D97_09990</name>
</gene>